<dbReference type="AlphaFoldDB" id="A0A843UWA4"/>
<reference evidence="2" key="1">
    <citation type="submission" date="2017-07" db="EMBL/GenBank/DDBJ databases">
        <title>Taro Niue Genome Assembly and Annotation.</title>
        <authorList>
            <person name="Atibalentja N."/>
            <person name="Keating K."/>
            <person name="Fields C.J."/>
        </authorList>
    </citation>
    <scope>NUCLEOTIDE SEQUENCE</scope>
    <source>
        <strain evidence="2">Niue_2</strain>
        <tissue evidence="2">Leaf</tissue>
    </source>
</reference>
<proteinExistence type="predicted"/>
<organism evidence="2 3">
    <name type="scientific">Colocasia esculenta</name>
    <name type="common">Wild taro</name>
    <name type="synonym">Arum esculentum</name>
    <dbReference type="NCBI Taxonomy" id="4460"/>
    <lineage>
        <taxon>Eukaryota</taxon>
        <taxon>Viridiplantae</taxon>
        <taxon>Streptophyta</taxon>
        <taxon>Embryophyta</taxon>
        <taxon>Tracheophyta</taxon>
        <taxon>Spermatophyta</taxon>
        <taxon>Magnoliopsida</taxon>
        <taxon>Liliopsida</taxon>
        <taxon>Araceae</taxon>
        <taxon>Aroideae</taxon>
        <taxon>Colocasieae</taxon>
        <taxon>Colocasia</taxon>
    </lineage>
</organism>
<keyword evidence="3" id="KW-1185">Reference proteome</keyword>
<comment type="caution">
    <text evidence="2">The sequence shown here is derived from an EMBL/GenBank/DDBJ whole genome shotgun (WGS) entry which is preliminary data.</text>
</comment>
<evidence type="ECO:0000313" key="2">
    <source>
        <dbReference type="EMBL" id="MQL85914.1"/>
    </source>
</evidence>
<evidence type="ECO:0000256" key="1">
    <source>
        <dbReference type="SAM" id="MobiDB-lite"/>
    </source>
</evidence>
<name>A0A843UWA4_COLES</name>
<sequence>MLELGHPSGVMLRGSFQGDNLLWQILPSLFWVNQLGFYRLWSFSCPCLSVVLMAVYVSGFKIWSVFVELAIYMCAYSQDSDNRTRSASYPGARVAGRRGSATHGLHGAHAGPTNQVDSAADPAQLGYPGA</sequence>
<evidence type="ECO:0000313" key="3">
    <source>
        <dbReference type="Proteomes" id="UP000652761"/>
    </source>
</evidence>
<protein>
    <submittedName>
        <fullName evidence="2">Uncharacterized protein</fullName>
    </submittedName>
</protein>
<dbReference type="EMBL" id="NMUH01000858">
    <property type="protein sequence ID" value="MQL85914.1"/>
    <property type="molecule type" value="Genomic_DNA"/>
</dbReference>
<accession>A0A843UWA4</accession>
<feature type="region of interest" description="Disordered" evidence="1">
    <location>
        <begin position="80"/>
        <end position="120"/>
    </location>
</feature>
<gene>
    <name evidence="2" type="ORF">Taro_018445</name>
</gene>
<dbReference type="Proteomes" id="UP000652761">
    <property type="component" value="Unassembled WGS sequence"/>
</dbReference>